<evidence type="ECO:0000313" key="1">
    <source>
        <dbReference type="EMBL" id="EKF73310.1"/>
    </source>
</evidence>
<keyword evidence="2" id="KW-1185">Reference proteome</keyword>
<proteinExistence type="predicted"/>
<dbReference type="STRING" id="1177179.A11A3_14135"/>
<dbReference type="RefSeq" id="WP_008929997.1">
    <property type="nucleotide sequence ID" value="NZ_AMRJ01000028.1"/>
</dbReference>
<gene>
    <name evidence="1" type="ORF">A11A3_14135</name>
</gene>
<dbReference type="eggNOG" id="ENOG5032YPG">
    <property type="taxonomic scope" value="Bacteria"/>
</dbReference>
<comment type="caution">
    <text evidence="1">The sequence shown here is derived from an EMBL/GenBank/DDBJ whole genome shotgun (WGS) entry which is preliminary data.</text>
</comment>
<evidence type="ECO:0000313" key="2">
    <source>
        <dbReference type="Proteomes" id="UP000010164"/>
    </source>
</evidence>
<accession>L0WC48</accession>
<reference evidence="1 2" key="1">
    <citation type="journal article" date="2012" name="J. Bacteriol.">
        <title>Genome Sequence of the Alkane-Degrading Bacterium Alcanivorax hongdengensis Type Strain A-11-3.</title>
        <authorList>
            <person name="Lai Q."/>
            <person name="Shao Z."/>
        </authorList>
    </citation>
    <scope>NUCLEOTIDE SEQUENCE [LARGE SCALE GENOMIC DNA]</scope>
    <source>
        <strain evidence="1 2">A-11-3</strain>
    </source>
</reference>
<protein>
    <recommendedName>
        <fullName evidence="3">O-methyl transferase family protein</fullName>
    </recommendedName>
</protein>
<name>L0WC48_9GAMM</name>
<dbReference type="Proteomes" id="UP000010164">
    <property type="component" value="Unassembled WGS sequence"/>
</dbReference>
<evidence type="ECO:0008006" key="3">
    <source>
        <dbReference type="Google" id="ProtNLM"/>
    </source>
</evidence>
<dbReference type="AlphaFoldDB" id="L0WC48"/>
<dbReference type="EMBL" id="AMRJ01000028">
    <property type="protein sequence ID" value="EKF73310.1"/>
    <property type="molecule type" value="Genomic_DNA"/>
</dbReference>
<sequence length="97" mass="11000">MALVTLSQPLFPAGDIVMTQGVSDLIQRGALNPTPYLQRHLTGDWGDLCDEDRRTNDAALKHDDRLFSSYQVTPALKLWIITEWNRSVTTLLLPDEY</sequence>
<organism evidence="1 2">
    <name type="scientific">Alcanivorax hongdengensis A-11-3</name>
    <dbReference type="NCBI Taxonomy" id="1177179"/>
    <lineage>
        <taxon>Bacteria</taxon>
        <taxon>Pseudomonadati</taxon>
        <taxon>Pseudomonadota</taxon>
        <taxon>Gammaproteobacteria</taxon>
        <taxon>Oceanospirillales</taxon>
        <taxon>Alcanivoracaceae</taxon>
        <taxon>Alcanivorax</taxon>
    </lineage>
</organism>
<dbReference type="PATRIC" id="fig|1177179.3.peg.2793"/>
<dbReference type="OrthoDB" id="5522207at2"/>